<keyword evidence="1" id="KW-0175">Coiled coil</keyword>
<evidence type="ECO:0000313" key="3">
    <source>
        <dbReference type="Proteomes" id="UP000284731"/>
    </source>
</evidence>
<name>A0A412PHJ1_9FIRM</name>
<sequence>MAKKKKKKLNSKFVALIALGLAMAMLLAVGREIMTTLQLRKQMAEAKEKLAQMQEENELLVEEKTKLQDPDYVESYARSNYMFSKDGEQIFFLPDKTDNKKNESNK</sequence>
<dbReference type="Proteomes" id="UP000284731">
    <property type="component" value="Unassembled WGS sequence"/>
</dbReference>
<comment type="caution">
    <text evidence="2">The sequence shown here is derived from an EMBL/GenBank/DDBJ whole genome shotgun (WGS) entry which is preliminary data.</text>
</comment>
<dbReference type="InterPro" id="IPR039076">
    <property type="entry name" value="DivIC"/>
</dbReference>
<dbReference type="PANTHER" id="PTHR40027:SF1">
    <property type="entry name" value="CELL DIVISION PROTEIN DIVIC"/>
    <property type="match status" value="1"/>
</dbReference>
<feature type="coiled-coil region" evidence="1">
    <location>
        <begin position="36"/>
        <end position="63"/>
    </location>
</feature>
<dbReference type="PANTHER" id="PTHR40027">
    <property type="entry name" value="CELL DIVISION PROTEIN DIVIC"/>
    <property type="match status" value="1"/>
</dbReference>
<dbReference type="Pfam" id="PF04977">
    <property type="entry name" value="DivIC"/>
    <property type="match status" value="1"/>
</dbReference>
<dbReference type="AlphaFoldDB" id="A0A412PHJ1"/>
<accession>A0A412PHJ1</accession>
<evidence type="ECO:0000313" key="2">
    <source>
        <dbReference type="EMBL" id="RGT57622.1"/>
    </source>
</evidence>
<organism evidence="2 3">
    <name type="scientific">Solobacterium moorei</name>
    <dbReference type="NCBI Taxonomy" id="102148"/>
    <lineage>
        <taxon>Bacteria</taxon>
        <taxon>Bacillati</taxon>
        <taxon>Bacillota</taxon>
        <taxon>Erysipelotrichia</taxon>
        <taxon>Erysipelotrichales</taxon>
        <taxon>Erysipelotrichaceae</taxon>
        <taxon>Solobacterium</taxon>
    </lineage>
</organism>
<proteinExistence type="predicted"/>
<dbReference type="GO" id="GO:0051301">
    <property type="term" value="P:cell division"/>
    <property type="evidence" value="ECO:0007669"/>
    <property type="project" value="InterPro"/>
</dbReference>
<dbReference type="EMBL" id="QRWX01000001">
    <property type="protein sequence ID" value="RGT57622.1"/>
    <property type="molecule type" value="Genomic_DNA"/>
</dbReference>
<gene>
    <name evidence="2" type="ORF">DWX20_00815</name>
</gene>
<protein>
    <submittedName>
        <fullName evidence="2">Septum formation initiator family protein</fullName>
    </submittedName>
</protein>
<dbReference type="InterPro" id="IPR007060">
    <property type="entry name" value="FtsL/DivIC"/>
</dbReference>
<dbReference type="RefSeq" id="WP_006525247.1">
    <property type="nucleotide sequence ID" value="NZ_CABJCF010000001.1"/>
</dbReference>
<reference evidence="2 3" key="1">
    <citation type="submission" date="2018-08" db="EMBL/GenBank/DDBJ databases">
        <title>A genome reference for cultivated species of the human gut microbiota.</title>
        <authorList>
            <person name="Zou Y."/>
            <person name="Xue W."/>
            <person name="Luo G."/>
        </authorList>
    </citation>
    <scope>NUCLEOTIDE SEQUENCE [LARGE SCALE GENOMIC DNA]</scope>
    <source>
        <strain evidence="2 3">AF18-46</strain>
    </source>
</reference>
<evidence type="ECO:0000256" key="1">
    <source>
        <dbReference type="SAM" id="Coils"/>
    </source>
</evidence>